<accession>A0ABQ0A5N6</accession>
<organism evidence="1 2">
    <name type="scientific">Sessilibacter corallicola</name>
    <dbReference type="NCBI Taxonomy" id="2904075"/>
    <lineage>
        <taxon>Bacteria</taxon>
        <taxon>Pseudomonadati</taxon>
        <taxon>Pseudomonadota</taxon>
        <taxon>Gammaproteobacteria</taxon>
        <taxon>Cellvibrionales</taxon>
        <taxon>Cellvibrionaceae</taxon>
        <taxon>Sessilibacter</taxon>
    </lineage>
</organism>
<keyword evidence="2" id="KW-1185">Reference proteome</keyword>
<evidence type="ECO:0000313" key="2">
    <source>
        <dbReference type="Proteomes" id="UP001465153"/>
    </source>
</evidence>
<name>A0ABQ0A5N6_9GAMM</name>
<dbReference type="Proteomes" id="UP001465153">
    <property type="component" value="Unassembled WGS sequence"/>
</dbReference>
<dbReference type="EMBL" id="BAABWN010000002">
    <property type="protein sequence ID" value="GAA6166946.1"/>
    <property type="molecule type" value="Genomic_DNA"/>
</dbReference>
<reference evidence="1 2" key="1">
    <citation type="submission" date="2024-04" db="EMBL/GenBank/DDBJ databases">
        <title>Draft genome sequence of Sessilibacter corallicola NBRC 116591.</title>
        <authorList>
            <person name="Miyakawa T."/>
            <person name="Kusuya Y."/>
            <person name="Miura T."/>
        </authorList>
    </citation>
    <scope>NUCLEOTIDE SEQUENCE [LARGE SCALE GENOMIC DNA]</scope>
    <source>
        <strain evidence="1 2">KU-00831-HH</strain>
    </source>
</reference>
<evidence type="ECO:0000313" key="1">
    <source>
        <dbReference type="EMBL" id="GAA6166946.1"/>
    </source>
</evidence>
<protein>
    <submittedName>
        <fullName evidence="1">Uncharacterized protein</fullName>
    </submittedName>
</protein>
<gene>
    <name evidence="1" type="ORF">NBRC116591_07560</name>
</gene>
<proteinExistence type="predicted"/>
<sequence length="66" mass="7296">MHRSDCGINRLSGLVVKTPLDVPITQIKILGFLTVRFNSSGAFIPQHSGNFGVLLATDGFIIWRIR</sequence>
<comment type="caution">
    <text evidence="1">The sequence shown here is derived from an EMBL/GenBank/DDBJ whole genome shotgun (WGS) entry which is preliminary data.</text>
</comment>